<dbReference type="Pfam" id="PF00139">
    <property type="entry name" value="Lectin_legB"/>
    <property type="match status" value="1"/>
</dbReference>
<evidence type="ECO:0000259" key="2">
    <source>
        <dbReference type="Pfam" id="PF00139"/>
    </source>
</evidence>
<reference evidence="3 4" key="1">
    <citation type="journal article" date="2014" name="Genome Biol. Evol.">
        <title>The secreted proteins of Achlya hypogyna and Thraustotheca clavata identify the ancestral oomycete secretome and reveal gene acquisitions by horizontal gene transfer.</title>
        <authorList>
            <person name="Misner I."/>
            <person name="Blouin N."/>
            <person name="Leonard G."/>
            <person name="Richards T.A."/>
            <person name="Lane C.E."/>
        </authorList>
    </citation>
    <scope>NUCLEOTIDE SEQUENCE [LARGE SCALE GENOMIC DNA]</scope>
    <source>
        <strain evidence="3 4">ATCC 48635</strain>
    </source>
</reference>
<feature type="domain" description="Legume lectin" evidence="2">
    <location>
        <begin position="89"/>
        <end position="330"/>
    </location>
</feature>
<evidence type="ECO:0000313" key="3">
    <source>
        <dbReference type="EMBL" id="OQR99296.1"/>
    </source>
</evidence>
<name>A0A1V9ZMU0_ACHHY</name>
<dbReference type="InterPro" id="IPR056573">
    <property type="entry name" value="Lectin_L-type_dom"/>
</dbReference>
<dbReference type="OrthoDB" id="409136at2759"/>
<gene>
    <name evidence="3" type="ORF">ACHHYP_07078</name>
</gene>
<keyword evidence="1" id="KW-0430">Lectin</keyword>
<dbReference type="STRING" id="1202772.A0A1V9ZMU0"/>
<evidence type="ECO:0000256" key="1">
    <source>
        <dbReference type="ARBA" id="ARBA00022734"/>
    </source>
</evidence>
<dbReference type="InterPro" id="IPR001220">
    <property type="entry name" value="Legume_lectin_dom"/>
</dbReference>
<dbReference type="PANTHER" id="PTHR12223">
    <property type="entry name" value="VESICULAR MANNOSE-BINDING LECTIN"/>
    <property type="match status" value="1"/>
</dbReference>
<dbReference type="InterPro" id="IPR051136">
    <property type="entry name" value="Intracellular_Lectin-GPT"/>
</dbReference>
<accession>A0A1V9ZMU0</accession>
<dbReference type="PANTHER" id="PTHR12223:SF19">
    <property type="entry name" value="LEGUME LECTIN DOMAIN-CONTAINING PROTEIN"/>
    <property type="match status" value="1"/>
</dbReference>
<dbReference type="GO" id="GO:0030246">
    <property type="term" value="F:carbohydrate binding"/>
    <property type="evidence" value="ECO:0007669"/>
    <property type="project" value="UniProtKB-KW"/>
</dbReference>
<comment type="caution">
    <text evidence="3">The sequence shown here is derived from an EMBL/GenBank/DDBJ whole genome shotgun (WGS) entry which is preliminary data.</text>
</comment>
<dbReference type="InterPro" id="IPR013320">
    <property type="entry name" value="ConA-like_dom_sf"/>
</dbReference>
<protein>
    <recommendedName>
        <fullName evidence="2">Legume lectin domain-containing protein</fullName>
    </recommendedName>
</protein>
<dbReference type="CDD" id="cd01951">
    <property type="entry name" value="lectin_L-type"/>
    <property type="match status" value="1"/>
</dbReference>
<proteinExistence type="predicted"/>
<organism evidence="3 4">
    <name type="scientific">Achlya hypogyna</name>
    <name type="common">Oomycete</name>
    <name type="synonym">Protoachlya hypogyna</name>
    <dbReference type="NCBI Taxonomy" id="1202772"/>
    <lineage>
        <taxon>Eukaryota</taxon>
        <taxon>Sar</taxon>
        <taxon>Stramenopiles</taxon>
        <taxon>Oomycota</taxon>
        <taxon>Saprolegniomycetes</taxon>
        <taxon>Saprolegniales</taxon>
        <taxon>Achlyaceae</taxon>
        <taxon>Achlya</taxon>
    </lineage>
</organism>
<dbReference type="Gene3D" id="2.60.120.200">
    <property type="match status" value="1"/>
</dbReference>
<sequence length="394" mass="42799">MTTGLSLNGNGATSNCAYDTTNAYSQQYAANDLLIASINVSQTFTLNQVQYETTDTATPSTTAFVAAQLATFGHRDIYNPSKATECPVRLRLTASQPSQVASAWFNDPLNVLDGFETRFTFQISDHSKRCYTVKDQNFGTATYQSCLVHGGDGFAFVIQGNANSSRALGGSGRGMGWNGISNSLTVAFHTWPQSSASDSLFVDHVSVYLQSSNTNQQAVELAVPVAADIADGSVHVVKIAYFNTLPLQYFEFFAATKSIASTLQDISESRRVGCLVVFMDDGINNDTPLFALPLNLASALRLPRDLAYIGFTAATGGAWEKHDILSWYYCAQPPCLDVNGNSVSLDFDYSTQTMLYNASYGTSLYPQFIFPDTLPWAKQRQYFAPNAPVGVTVP</sequence>
<dbReference type="Proteomes" id="UP000243579">
    <property type="component" value="Unassembled WGS sequence"/>
</dbReference>
<dbReference type="AlphaFoldDB" id="A0A1V9ZMU0"/>
<keyword evidence="4" id="KW-1185">Reference proteome</keyword>
<evidence type="ECO:0000313" key="4">
    <source>
        <dbReference type="Proteomes" id="UP000243579"/>
    </source>
</evidence>
<dbReference type="SUPFAM" id="SSF49899">
    <property type="entry name" value="Concanavalin A-like lectins/glucanases"/>
    <property type="match status" value="1"/>
</dbReference>
<dbReference type="EMBL" id="JNBR01000072">
    <property type="protein sequence ID" value="OQR99296.1"/>
    <property type="molecule type" value="Genomic_DNA"/>
</dbReference>